<proteinExistence type="predicted"/>
<evidence type="ECO:0000313" key="4">
    <source>
        <dbReference type="Proteomes" id="UP000310689"/>
    </source>
</evidence>
<dbReference type="EMBL" id="SPOI01000314">
    <property type="protein sequence ID" value="TIB28993.1"/>
    <property type="molecule type" value="Genomic_DNA"/>
</dbReference>
<dbReference type="Gene3D" id="3.30.420.40">
    <property type="match status" value="1"/>
</dbReference>
<comment type="caution">
    <text evidence="2">The sequence shown here is derived from an EMBL/GenBank/DDBJ whole genome shotgun (WGS) entry which is preliminary data.</text>
</comment>
<dbReference type="AlphaFoldDB" id="A0A4T0K4G3"/>
<accession>A0A4T0K4G3</accession>
<dbReference type="EMBL" id="SPOF01000016">
    <property type="protein sequence ID" value="TIB13043.1"/>
    <property type="molecule type" value="Genomic_DNA"/>
</dbReference>
<organism evidence="2 4">
    <name type="scientific">Wallemia ichthyophaga</name>
    <dbReference type="NCBI Taxonomy" id="245174"/>
    <lineage>
        <taxon>Eukaryota</taxon>
        <taxon>Fungi</taxon>
        <taxon>Dikarya</taxon>
        <taxon>Basidiomycota</taxon>
        <taxon>Wallemiomycotina</taxon>
        <taxon>Wallemiomycetes</taxon>
        <taxon>Wallemiales</taxon>
        <taxon>Wallemiaceae</taxon>
        <taxon>Wallemia</taxon>
    </lineage>
</organism>
<name>A0A4T0K4G3_WALIC</name>
<evidence type="ECO:0000313" key="3">
    <source>
        <dbReference type="Proteomes" id="UP000306954"/>
    </source>
</evidence>
<evidence type="ECO:0008006" key="5">
    <source>
        <dbReference type="Google" id="ProtNLM"/>
    </source>
</evidence>
<reference evidence="3 4" key="1">
    <citation type="submission" date="2019-03" db="EMBL/GenBank/DDBJ databases">
        <title>Sequencing 23 genomes of Wallemia ichthyophaga.</title>
        <authorList>
            <person name="Gostincar C."/>
        </authorList>
    </citation>
    <scope>NUCLEOTIDE SEQUENCE [LARGE SCALE GENOMIC DNA]</scope>
    <source>
        <strain evidence="2 4">EXF-6200</strain>
        <strain evidence="1 3">EXF-8621</strain>
    </source>
</reference>
<sequence>MILVVSKLDLVVIGSEGHRILRAKRHRTAGELFAALDEILCTADVDLLSVDGYQGNQLDATLYFPSTPLQHHSQLHNATYLRQRYNSHIRIQPNLDRTAAHFTAISPPTNSILVGLGHHNHIIFQIPRHTTARLPKGTHVLPHPLNPSLALAYIQIRDQGLARSSIRDAYSNGNWSTFNSLVNIVNIGGSVGLDNKLFSFYYPTPQATLSGRLQGYYRYELGTPTNEFADLRANSRCIVESQFLTIKRYIEAFERSGVIGQGCAVYLTGEPTQSGSLCSAIANILAKKIYLPHSTMCEKSTQHTLTPLLGMGLYSWYNVFQPSTALEETVRFRRKSYNHSIPSPTSTPPLTPLLTPQIGYLSNRRESEKSNLTPVAEQFELPTITPTTISFEQRYQFSSLTQLEFDNDPYIKPDSDLGLIYAALLCEHERLEAISVGSYARNSWNV</sequence>
<evidence type="ECO:0000313" key="2">
    <source>
        <dbReference type="EMBL" id="TIB28993.1"/>
    </source>
</evidence>
<dbReference type="Proteomes" id="UP000310689">
    <property type="component" value="Unassembled WGS sequence"/>
</dbReference>
<protein>
    <recommendedName>
        <fullName evidence="5">Carbohydrate kinase FGGY C-terminal domain-containing protein</fullName>
    </recommendedName>
</protein>
<dbReference type="Proteomes" id="UP000306954">
    <property type="component" value="Unassembled WGS sequence"/>
</dbReference>
<evidence type="ECO:0000313" key="1">
    <source>
        <dbReference type="EMBL" id="TIB13043.1"/>
    </source>
</evidence>
<gene>
    <name evidence="2" type="ORF">E3P86_03763</name>
    <name evidence="1" type="ORF">E3P90_01805</name>
</gene>